<organism evidence="1 2">
    <name type="scientific">Vermiconidia calcicola</name>
    <dbReference type="NCBI Taxonomy" id="1690605"/>
    <lineage>
        <taxon>Eukaryota</taxon>
        <taxon>Fungi</taxon>
        <taxon>Dikarya</taxon>
        <taxon>Ascomycota</taxon>
        <taxon>Pezizomycotina</taxon>
        <taxon>Dothideomycetes</taxon>
        <taxon>Dothideomycetidae</taxon>
        <taxon>Mycosphaerellales</taxon>
        <taxon>Extremaceae</taxon>
        <taxon>Vermiconidia</taxon>
    </lineage>
</organism>
<accession>A0ACC3MB36</accession>
<keyword evidence="2" id="KW-1185">Reference proteome</keyword>
<reference evidence="1" key="1">
    <citation type="submission" date="2023-07" db="EMBL/GenBank/DDBJ databases">
        <title>Black Yeasts Isolated from many extreme environments.</title>
        <authorList>
            <person name="Coleine C."/>
            <person name="Stajich J.E."/>
            <person name="Selbmann L."/>
        </authorList>
    </citation>
    <scope>NUCLEOTIDE SEQUENCE</scope>
    <source>
        <strain evidence="1">CCFEE 5714</strain>
    </source>
</reference>
<dbReference type="Proteomes" id="UP001281147">
    <property type="component" value="Unassembled WGS sequence"/>
</dbReference>
<comment type="caution">
    <text evidence="1">The sequence shown here is derived from an EMBL/GenBank/DDBJ whole genome shotgun (WGS) entry which is preliminary data.</text>
</comment>
<evidence type="ECO:0000313" key="1">
    <source>
        <dbReference type="EMBL" id="KAK3683140.1"/>
    </source>
</evidence>
<evidence type="ECO:0000313" key="2">
    <source>
        <dbReference type="Proteomes" id="UP001281147"/>
    </source>
</evidence>
<protein>
    <submittedName>
        <fullName evidence="1">Uncharacterized protein</fullName>
    </submittedName>
</protein>
<sequence length="193" mass="21866">MADVMRERLEKFDPSKNEKYDPGQIVIFFDSRTMTTRDDKFSMFQSYWTTGLYRLGWPSLYTPNLDPGNLRLVWYTHTGNEGHRDFPLHRAYAVKDMFDSLSDQGFRPMVMGWSGENPFPMIGGAEPPSEPQKPKMKVATSWSGNVSGHGKDSGTPHDRVMAIIGDEERKQAEGRRKEVVESEKGGNSISSPV</sequence>
<proteinExistence type="predicted"/>
<dbReference type="EMBL" id="JAUTXU010000366">
    <property type="protein sequence ID" value="KAK3683140.1"/>
    <property type="molecule type" value="Genomic_DNA"/>
</dbReference>
<name>A0ACC3MB36_9PEZI</name>
<gene>
    <name evidence="1" type="ORF">LTR37_020527</name>
</gene>